<reference evidence="10 11" key="1">
    <citation type="submission" date="2018-07" db="EMBL/GenBank/DDBJ databases">
        <title>Sequencing the genomes of 1000 actinobacteria strains.</title>
        <authorList>
            <person name="Klenk H.-P."/>
        </authorList>
    </citation>
    <scope>NUCLEOTIDE SEQUENCE [LARGE SCALE GENOMIC DNA]</scope>
    <source>
        <strain evidence="10 11">DSM 14442</strain>
    </source>
</reference>
<comment type="caution">
    <text evidence="10">The sequence shown here is derived from an EMBL/GenBank/DDBJ whole genome shotgun (WGS) entry which is preliminary data.</text>
</comment>
<keyword evidence="2" id="KW-0479">Metal-binding</keyword>
<dbReference type="SUPFAM" id="SSF51971">
    <property type="entry name" value="Nucleotide-binding domain"/>
    <property type="match status" value="1"/>
</dbReference>
<dbReference type="GO" id="GO:0046872">
    <property type="term" value="F:metal ion binding"/>
    <property type="evidence" value="ECO:0007669"/>
    <property type="project" value="UniProtKB-KW"/>
</dbReference>
<proteinExistence type="predicted"/>
<evidence type="ECO:0000256" key="4">
    <source>
        <dbReference type="ARBA" id="ARBA00023004"/>
    </source>
</evidence>
<dbReference type="InterPro" id="IPR009051">
    <property type="entry name" value="Helical_ferredxn"/>
</dbReference>
<keyword evidence="11" id="KW-1185">Reference proteome</keyword>
<accession>A0A3D9L9M8</accession>
<dbReference type="InterPro" id="IPR028261">
    <property type="entry name" value="DPD_II"/>
</dbReference>
<organism evidence="10 11">
    <name type="scientific">Citricoccus muralis</name>
    <dbReference type="NCBI Taxonomy" id="169134"/>
    <lineage>
        <taxon>Bacteria</taxon>
        <taxon>Bacillati</taxon>
        <taxon>Actinomycetota</taxon>
        <taxon>Actinomycetes</taxon>
        <taxon>Micrococcales</taxon>
        <taxon>Micrococcaceae</taxon>
        <taxon>Citricoccus</taxon>
    </lineage>
</organism>
<evidence type="ECO:0000256" key="7">
    <source>
        <dbReference type="ARBA" id="ARBA00029440"/>
    </source>
</evidence>
<dbReference type="EMBL" id="QREH01000001">
    <property type="protein sequence ID" value="REE03015.1"/>
    <property type="molecule type" value="Genomic_DNA"/>
</dbReference>
<dbReference type="SUPFAM" id="SSF46548">
    <property type="entry name" value="alpha-helical ferredoxin"/>
    <property type="match status" value="1"/>
</dbReference>
<evidence type="ECO:0000256" key="2">
    <source>
        <dbReference type="ARBA" id="ARBA00022723"/>
    </source>
</evidence>
<keyword evidence="5" id="KW-0411">Iron-sulfur</keyword>
<dbReference type="Gene3D" id="1.10.1060.10">
    <property type="entry name" value="Alpha-helical ferredoxin"/>
    <property type="match status" value="1"/>
</dbReference>
<keyword evidence="4" id="KW-0408">Iron</keyword>
<name>A0A3D9L9M8_9MICC</name>
<evidence type="ECO:0000256" key="1">
    <source>
        <dbReference type="ARBA" id="ARBA00022605"/>
    </source>
</evidence>
<dbReference type="PANTHER" id="PTHR43100:SF1">
    <property type="entry name" value="GLUTAMATE SYNTHASE [NADPH] SMALL CHAIN"/>
    <property type="match status" value="1"/>
</dbReference>
<dbReference type="PRINTS" id="PR00419">
    <property type="entry name" value="ADXRDTASE"/>
</dbReference>
<keyword evidence="1" id="KW-0028">Amino-acid biosynthesis</keyword>
<dbReference type="AlphaFoldDB" id="A0A3D9L9M8"/>
<dbReference type="PANTHER" id="PTHR43100">
    <property type="entry name" value="GLUTAMATE SYNTHASE [NADPH] SMALL CHAIN"/>
    <property type="match status" value="1"/>
</dbReference>
<dbReference type="OrthoDB" id="9803192at2"/>
<feature type="domain" description="FAD/NAD(P)-binding" evidence="8">
    <location>
        <begin position="146"/>
        <end position="466"/>
    </location>
</feature>
<evidence type="ECO:0000256" key="5">
    <source>
        <dbReference type="ARBA" id="ARBA00023014"/>
    </source>
</evidence>
<dbReference type="GO" id="GO:0006537">
    <property type="term" value="P:glutamate biosynthetic process"/>
    <property type="evidence" value="ECO:0007669"/>
    <property type="project" value="UniProtKB-KW"/>
</dbReference>
<dbReference type="GO" id="GO:0016639">
    <property type="term" value="F:oxidoreductase activity, acting on the CH-NH2 group of donors, NAD or NADP as acceptor"/>
    <property type="evidence" value="ECO:0007669"/>
    <property type="project" value="InterPro"/>
</dbReference>
<sequence length="496" mass="53544">MADPRGFLNTRERQDRPSRPVPVRILDFKDVYVRQDEAVIRTQAGRCMDCGVPFCHQGCPLGNLIPEWNDLVHRGRWEEAAARLHATNNFPEVTGRICPAPCESSCVLGINQPAVTIKQTEVSIADAAFDNDWLDPVVPQRLNGHTVAVVGSGPTGLAAAQQLTRAGFTVAVYERDGRVGGLLRYGIPDFKMEKDILDRRIEQMEAEGTRFRTNVAIGTDITWAELRSRYDAVIMATGAPVPRDLPVPGRQLDGVHFAMDYLVQSNRAVNGELDEAEAAAQIRADGKHVVILGGGDTGADCIGTAHRHGAASVTTLAIGKELPAERPAEQPWPTVPRVYEVTSADAEGGTREYLASTVEFLGEVGADGVERVRAVRVAETEYLPDGRRVPKPGTEREIPADLVLLALGFTGVEDAGLTSGEGHAGVVLERGLVKRDHRYETDTPGVFVAGDAGRGASLVVWAIAEGRACAKAVDESLETWTRLPSPVEPTDRAMSV</sequence>
<dbReference type="Gene3D" id="3.50.50.60">
    <property type="entry name" value="FAD/NAD(P)-binding domain"/>
    <property type="match status" value="1"/>
</dbReference>
<dbReference type="RefSeq" id="WP_115931209.1">
    <property type="nucleotide sequence ID" value="NZ_QREH01000001.1"/>
</dbReference>
<dbReference type="Gene3D" id="3.40.50.720">
    <property type="entry name" value="NAD(P)-binding Rossmann-like Domain"/>
    <property type="match status" value="1"/>
</dbReference>
<dbReference type="Proteomes" id="UP000256727">
    <property type="component" value="Unassembled WGS sequence"/>
</dbReference>
<keyword evidence="6" id="KW-0314">Glutamate biosynthesis</keyword>
<dbReference type="FunFam" id="3.50.50.60:FF:000124">
    <property type="entry name" value="Glutamate synthase small subunit"/>
    <property type="match status" value="1"/>
</dbReference>
<dbReference type="InterPro" id="IPR036188">
    <property type="entry name" value="FAD/NAD-bd_sf"/>
</dbReference>
<comment type="pathway">
    <text evidence="7">Amino-acid biosynthesis.</text>
</comment>
<evidence type="ECO:0000313" key="11">
    <source>
        <dbReference type="Proteomes" id="UP000256727"/>
    </source>
</evidence>
<evidence type="ECO:0000256" key="6">
    <source>
        <dbReference type="ARBA" id="ARBA00023164"/>
    </source>
</evidence>
<evidence type="ECO:0000259" key="9">
    <source>
        <dbReference type="Pfam" id="PF14691"/>
    </source>
</evidence>
<dbReference type="GO" id="GO:0051536">
    <property type="term" value="F:iron-sulfur cluster binding"/>
    <property type="evidence" value="ECO:0007669"/>
    <property type="project" value="UniProtKB-KW"/>
</dbReference>
<dbReference type="NCBIfam" id="TIGR01317">
    <property type="entry name" value="GOGAT_sm_gam"/>
    <property type="match status" value="1"/>
</dbReference>
<evidence type="ECO:0000259" key="8">
    <source>
        <dbReference type="Pfam" id="PF07992"/>
    </source>
</evidence>
<dbReference type="Pfam" id="PF14691">
    <property type="entry name" value="Fer4_20"/>
    <property type="match status" value="1"/>
</dbReference>
<evidence type="ECO:0000256" key="3">
    <source>
        <dbReference type="ARBA" id="ARBA00023002"/>
    </source>
</evidence>
<dbReference type="InterPro" id="IPR006005">
    <property type="entry name" value="Glut_synth_ssu1"/>
</dbReference>
<feature type="domain" description="Dihydroprymidine dehydrogenase" evidence="9">
    <location>
        <begin position="26"/>
        <end position="132"/>
    </location>
</feature>
<dbReference type="InterPro" id="IPR023753">
    <property type="entry name" value="FAD/NAD-binding_dom"/>
</dbReference>
<evidence type="ECO:0000313" key="10">
    <source>
        <dbReference type="EMBL" id="REE03015.1"/>
    </source>
</evidence>
<protein>
    <submittedName>
        <fullName evidence="10">Glutamate synthase (NADH) small subunit</fullName>
    </submittedName>
</protein>
<keyword evidence="3" id="KW-0560">Oxidoreductase</keyword>
<gene>
    <name evidence="10" type="ORF">C8E99_0814</name>
</gene>
<dbReference type="Pfam" id="PF07992">
    <property type="entry name" value="Pyr_redox_2"/>
    <property type="match status" value="1"/>
</dbReference>
<dbReference type="InterPro" id="IPR051394">
    <property type="entry name" value="Glutamate_Synthase"/>
</dbReference>